<dbReference type="InterPro" id="IPR001810">
    <property type="entry name" value="F-box_dom"/>
</dbReference>
<dbReference type="PANTHER" id="PTHR33127">
    <property type="entry name" value="TRANSMEMBRANE PROTEIN"/>
    <property type="match status" value="1"/>
</dbReference>
<dbReference type="Proteomes" id="UP001153076">
    <property type="component" value="Unassembled WGS sequence"/>
</dbReference>
<sequence>MRRDLAMEEQKRKIQCCLPPAGPAPWLVYTHGSSRKRKMQTFCAVSSSPLHTECFKSIRQLCGKEIFSSSGEWLLLCDLDDSKIFSLYTSSPLNALDDEVLIACCLVIPSCGHGDDNFNIFSFADGVAFSYQSSRNNNSWVVQSTELLGQRVHVRNVVTCNGIIYGHAPVGNSGGDSDFVIIEINDNCSDLDGPGPLTLRSLKVKHADAGFMYAGHSKHFLESCGRVYMVVLHVRNPETRTVCAVNIWELDLSLMKWVRGFKVPHGAGGILVTVNPEYYGMTVALYQYNSEECSLASLLPCPNLPPASCPPTWVVSQCQRFAVEGAHKCNDKKVGYVVQSCDAIHYQGQEENEGAERFLLCKLPHDLILRVAQQLHLFDYLNFRATCKLLNYVAPPARWRTNNSYPLLMFFESDDPLCRLMDPCRSDSCYMVIPETFGGIVFMEFCKVGWLLLCTNRGDCLEFFNPFTGIRGKFPSFKVLNLPNFDRVTAAILARCSEIFICYVTFGDEMWHICSFPQHEPEFLPGVSRPVYYKEAFYFLDRRGFLVLFKLINGEGKWHVYGKPEIPYGYHCSSHLVDCDGELLSIFIGEVGEWIRVFKLEQPKMKWVPVKSLGNHTLFVSSSSSFAAVVMEREMRNRIYLARWNGNGVLFYSLDTGKYGTLKGEDWMEDLSGTKEQARCCWI</sequence>
<dbReference type="PROSITE" id="PS50181">
    <property type="entry name" value="FBOX"/>
    <property type="match status" value="1"/>
</dbReference>
<dbReference type="Pfam" id="PF03478">
    <property type="entry name" value="Beta-prop_KIB1-4"/>
    <property type="match status" value="2"/>
</dbReference>
<gene>
    <name evidence="2" type="ORF">Cgig2_031690</name>
</gene>
<accession>A0A9Q1KRR6</accession>
<reference evidence="2" key="1">
    <citation type="submission" date="2022-04" db="EMBL/GenBank/DDBJ databases">
        <title>Carnegiea gigantea Genome sequencing and assembly v2.</title>
        <authorList>
            <person name="Copetti D."/>
            <person name="Sanderson M.J."/>
            <person name="Burquez A."/>
            <person name="Wojciechowski M.F."/>
        </authorList>
    </citation>
    <scope>NUCLEOTIDE SEQUENCE</scope>
    <source>
        <strain evidence="2">SGP5-SGP5p</strain>
        <tissue evidence="2">Aerial part</tissue>
    </source>
</reference>
<proteinExistence type="predicted"/>
<evidence type="ECO:0000259" key="1">
    <source>
        <dbReference type="PROSITE" id="PS50181"/>
    </source>
</evidence>
<dbReference type="PANTHER" id="PTHR33127:SF69">
    <property type="entry name" value="OS09G0340800 PROTEIN"/>
    <property type="match status" value="1"/>
</dbReference>
<dbReference type="AlphaFoldDB" id="A0A9Q1KRR6"/>
<dbReference type="InterPro" id="IPR036047">
    <property type="entry name" value="F-box-like_dom_sf"/>
</dbReference>
<protein>
    <recommendedName>
        <fullName evidence="1">F-box domain-containing protein</fullName>
    </recommendedName>
</protein>
<evidence type="ECO:0000313" key="3">
    <source>
        <dbReference type="Proteomes" id="UP001153076"/>
    </source>
</evidence>
<evidence type="ECO:0000313" key="2">
    <source>
        <dbReference type="EMBL" id="KAJ8447636.1"/>
    </source>
</evidence>
<organism evidence="2 3">
    <name type="scientific">Carnegiea gigantea</name>
    <dbReference type="NCBI Taxonomy" id="171969"/>
    <lineage>
        <taxon>Eukaryota</taxon>
        <taxon>Viridiplantae</taxon>
        <taxon>Streptophyta</taxon>
        <taxon>Embryophyta</taxon>
        <taxon>Tracheophyta</taxon>
        <taxon>Spermatophyta</taxon>
        <taxon>Magnoliopsida</taxon>
        <taxon>eudicotyledons</taxon>
        <taxon>Gunneridae</taxon>
        <taxon>Pentapetalae</taxon>
        <taxon>Caryophyllales</taxon>
        <taxon>Cactineae</taxon>
        <taxon>Cactaceae</taxon>
        <taxon>Cactoideae</taxon>
        <taxon>Echinocereeae</taxon>
        <taxon>Carnegiea</taxon>
    </lineage>
</organism>
<dbReference type="Pfam" id="PF00646">
    <property type="entry name" value="F-box"/>
    <property type="match status" value="1"/>
</dbReference>
<comment type="caution">
    <text evidence="2">The sequence shown here is derived from an EMBL/GenBank/DDBJ whole genome shotgun (WGS) entry which is preliminary data.</text>
</comment>
<keyword evidence="3" id="KW-1185">Reference proteome</keyword>
<dbReference type="InterPro" id="IPR005174">
    <property type="entry name" value="KIB1-4_b-propeller"/>
</dbReference>
<dbReference type="SUPFAM" id="SSF81383">
    <property type="entry name" value="F-box domain"/>
    <property type="match status" value="1"/>
</dbReference>
<dbReference type="EMBL" id="JAKOGI010000036">
    <property type="protein sequence ID" value="KAJ8447636.1"/>
    <property type="molecule type" value="Genomic_DNA"/>
</dbReference>
<feature type="domain" description="F-box" evidence="1">
    <location>
        <begin position="357"/>
        <end position="402"/>
    </location>
</feature>
<name>A0A9Q1KRR6_9CARY</name>
<dbReference type="OrthoDB" id="1863935at2759"/>